<dbReference type="InterPro" id="IPR007561">
    <property type="entry name" value="Cell_div_SepF/SepF-rel"/>
</dbReference>
<accession>A0A848B3T4</accession>
<keyword evidence="2 5" id="KW-0717">Septation</keyword>
<comment type="subcellular location">
    <subcellularLocation>
        <location evidence="5">Cytoplasm</location>
    </subcellularLocation>
    <text evidence="5">Localizes to the division site, in a FtsZ-dependent manner.</text>
</comment>
<dbReference type="GO" id="GO:0000917">
    <property type="term" value="P:division septum assembly"/>
    <property type="evidence" value="ECO:0007669"/>
    <property type="project" value="UniProtKB-KW"/>
</dbReference>
<comment type="function">
    <text evidence="4 5">Cell division protein that is part of the divisome complex and is recruited early to the Z-ring. Probably stimulates Z-ring formation, perhaps through the cross-linking of FtsZ protofilaments. Its function overlaps with FtsA.</text>
</comment>
<dbReference type="PANTHER" id="PTHR35798:SF1">
    <property type="entry name" value="CELL DIVISION PROTEIN SEPF"/>
    <property type="match status" value="1"/>
</dbReference>
<evidence type="ECO:0000256" key="5">
    <source>
        <dbReference type="HAMAP-Rule" id="MF_01197"/>
    </source>
</evidence>
<dbReference type="AlphaFoldDB" id="A0A848B3T4"/>
<keyword evidence="5" id="KW-0963">Cytoplasm</keyword>
<evidence type="ECO:0000256" key="1">
    <source>
        <dbReference type="ARBA" id="ARBA00022618"/>
    </source>
</evidence>
<comment type="similarity">
    <text evidence="5">Belongs to the SepF family.</text>
</comment>
<evidence type="ECO:0000256" key="4">
    <source>
        <dbReference type="ARBA" id="ARBA00044936"/>
    </source>
</evidence>
<dbReference type="GO" id="GO:0005737">
    <property type="term" value="C:cytoplasm"/>
    <property type="evidence" value="ECO:0007669"/>
    <property type="project" value="UniProtKB-SubCell"/>
</dbReference>
<evidence type="ECO:0000256" key="3">
    <source>
        <dbReference type="ARBA" id="ARBA00023306"/>
    </source>
</evidence>
<gene>
    <name evidence="5" type="primary">sepF</name>
    <name evidence="6" type="ORF">HF878_04990</name>
</gene>
<dbReference type="InterPro" id="IPR038594">
    <property type="entry name" value="SepF-like_sf"/>
</dbReference>
<dbReference type="InterPro" id="IPR023052">
    <property type="entry name" value="Cell_div_SepF"/>
</dbReference>
<dbReference type="PANTHER" id="PTHR35798">
    <property type="entry name" value="CELL DIVISION PROTEIN SEPF"/>
    <property type="match status" value="1"/>
</dbReference>
<comment type="subunit">
    <text evidence="5">Homodimer. Interacts with FtsZ.</text>
</comment>
<dbReference type="GO" id="GO:0043093">
    <property type="term" value="P:FtsZ-dependent cytokinesis"/>
    <property type="evidence" value="ECO:0007669"/>
    <property type="project" value="UniProtKB-UniRule"/>
</dbReference>
<dbReference type="Pfam" id="PF04472">
    <property type="entry name" value="SepF"/>
    <property type="match status" value="1"/>
</dbReference>
<evidence type="ECO:0000313" key="7">
    <source>
        <dbReference type="Proteomes" id="UP000543804"/>
    </source>
</evidence>
<evidence type="ECO:0000256" key="2">
    <source>
        <dbReference type="ARBA" id="ARBA00023210"/>
    </source>
</evidence>
<keyword evidence="1 5" id="KW-0132">Cell division</keyword>
<keyword evidence="7" id="KW-1185">Reference proteome</keyword>
<dbReference type="HAMAP" id="MF_01197">
    <property type="entry name" value="SepF"/>
    <property type="match status" value="1"/>
</dbReference>
<reference evidence="6 7" key="1">
    <citation type="submission" date="2020-04" db="EMBL/GenBank/DDBJ databases">
        <authorList>
            <person name="Hitch T.C.A."/>
            <person name="Wylensek D."/>
            <person name="Clavel T."/>
        </authorList>
    </citation>
    <scope>NUCLEOTIDE SEQUENCE [LARGE SCALE GENOMIC DNA]</scope>
    <source>
        <strain evidence="6 7">PG-130-P53-12</strain>
    </source>
</reference>
<name>A0A848B3T4_9FIRM</name>
<protein>
    <recommendedName>
        <fullName evidence="5">Cell division protein SepF</fullName>
    </recommendedName>
</protein>
<proteinExistence type="inferred from homology"/>
<dbReference type="Proteomes" id="UP000543804">
    <property type="component" value="Unassembled WGS sequence"/>
</dbReference>
<dbReference type="Gene3D" id="3.30.110.150">
    <property type="entry name" value="SepF-like protein"/>
    <property type="match status" value="1"/>
</dbReference>
<dbReference type="EMBL" id="JABAFA010000012">
    <property type="protein sequence ID" value="NMD98840.1"/>
    <property type="molecule type" value="Genomic_DNA"/>
</dbReference>
<comment type="caution">
    <text evidence="6">The sequence shown here is derived from an EMBL/GenBank/DDBJ whole genome shotgun (WGS) entry which is preliminary data.</text>
</comment>
<sequence>MMWRTMDMDLKAWTKKITDVLMPLEPVGVEDEGRLGEETVVSMPRQASRAEAVDEEELKVANGGTVRVSSSYRGTASQKSARRPQLTVHSAPQLKVRVYVPTNFDEVTGIADDLKARMAVIVNYEKVEAEEQRRICDFVNGACYVSDGGAKRISDYIVLYVPEGIDVSEAMSVAVLK</sequence>
<evidence type="ECO:0000313" key="6">
    <source>
        <dbReference type="EMBL" id="NMD98840.1"/>
    </source>
</evidence>
<organism evidence="6 7">
    <name type="scientific">Selenomonas bovis</name>
    <dbReference type="NCBI Taxonomy" id="416586"/>
    <lineage>
        <taxon>Bacteria</taxon>
        <taxon>Bacillati</taxon>
        <taxon>Bacillota</taxon>
        <taxon>Negativicutes</taxon>
        <taxon>Selenomonadales</taxon>
        <taxon>Selenomonadaceae</taxon>
        <taxon>Selenomonas</taxon>
    </lineage>
</organism>
<keyword evidence="3 5" id="KW-0131">Cell cycle</keyword>